<dbReference type="HOGENOM" id="CLU_3180783_0_0_9"/>
<reference evidence="1 2" key="2">
    <citation type="submission" date="2009-02" db="EMBL/GenBank/DDBJ databases">
        <title>Draft genome sequence of Blautia hydrogenotrophica DSM 10507 (Ruminococcus hydrogenotrophicus DSM 10507).</title>
        <authorList>
            <person name="Sudarsanam P."/>
            <person name="Ley R."/>
            <person name="Guruge J."/>
            <person name="Turnbaugh P.J."/>
            <person name="Mahowald M."/>
            <person name="Liep D."/>
            <person name="Gordon J."/>
        </authorList>
    </citation>
    <scope>NUCLEOTIDE SEQUENCE [LARGE SCALE GENOMIC DNA]</scope>
    <source>
        <strain evidence="2">DSM 10507 / JCM 14656 / S5a33</strain>
    </source>
</reference>
<dbReference type="EMBL" id="ACBZ01000152">
    <property type="protein sequence ID" value="EEG48346.1"/>
    <property type="molecule type" value="Genomic_DNA"/>
</dbReference>
<proteinExistence type="predicted"/>
<reference evidence="1 2" key="1">
    <citation type="submission" date="2009-01" db="EMBL/GenBank/DDBJ databases">
        <authorList>
            <person name="Fulton L."/>
            <person name="Clifton S."/>
            <person name="Fulton B."/>
            <person name="Xu J."/>
            <person name="Minx P."/>
            <person name="Pepin K.H."/>
            <person name="Johnson M."/>
            <person name="Bhonagiri V."/>
            <person name="Nash W.E."/>
            <person name="Mardis E.R."/>
            <person name="Wilson R.K."/>
        </authorList>
    </citation>
    <scope>NUCLEOTIDE SEQUENCE [LARGE SCALE GENOMIC DNA]</scope>
    <source>
        <strain evidence="2">DSM 10507 / JCM 14656 / S5a33</strain>
    </source>
</reference>
<protein>
    <submittedName>
        <fullName evidence="1">Uncharacterized protein</fullName>
    </submittedName>
</protein>
<evidence type="ECO:0000313" key="2">
    <source>
        <dbReference type="Proteomes" id="UP000003100"/>
    </source>
</evidence>
<gene>
    <name evidence="1" type="ORF">RUMHYD_02750</name>
</gene>
<comment type="caution">
    <text evidence="1">The sequence shown here is derived from an EMBL/GenBank/DDBJ whole genome shotgun (WGS) entry which is preliminary data.</text>
</comment>
<organism evidence="1 2">
    <name type="scientific">Blautia hydrogenotrophica (strain DSM 10507 / JCM 14656 / S5a33)</name>
    <name type="common">Ruminococcus hydrogenotrophicus</name>
    <dbReference type="NCBI Taxonomy" id="476272"/>
    <lineage>
        <taxon>Bacteria</taxon>
        <taxon>Bacillati</taxon>
        <taxon>Bacillota</taxon>
        <taxon>Clostridia</taxon>
        <taxon>Lachnospirales</taxon>
        <taxon>Lachnospiraceae</taxon>
        <taxon>Blautia</taxon>
    </lineage>
</organism>
<dbReference type="Proteomes" id="UP000003100">
    <property type="component" value="Unassembled WGS sequence"/>
</dbReference>
<sequence length="46" mass="5293">MGETKEKPPNRGCCQMTAAFFCREVEAGLLTLFCYREDFEKLGMKL</sequence>
<dbReference type="AlphaFoldDB" id="C0CPE9"/>
<name>C0CPE9_BLAHS</name>
<keyword evidence="2" id="KW-1185">Reference proteome</keyword>
<dbReference type="PATRIC" id="fig|476272.21.peg.880"/>
<accession>C0CPE9</accession>
<evidence type="ECO:0000313" key="1">
    <source>
        <dbReference type="EMBL" id="EEG48346.1"/>
    </source>
</evidence>